<dbReference type="InterPro" id="IPR000210">
    <property type="entry name" value="BTB/POZ_dom"/>
</dbReference>
<dbReference type="Gene3D" id="3.30.710.10">
    <property type="entry name" value="Potassium Channel Kv1.1, Chain A"/>
    <property type="match status" value="1"/>
</dbReference>
<evidence type="ECO:0000313" key="3">
    <source>
        <dbReference type="EMBL" id="KAF7297128.1"/>
    </source>
</evidence>
<dbReference type="Pfam" id="PF25794">
    <property type="entry name" value="SACS"/>
    <property type="match status" value="2"/>
</dbReference>
<accession>A0A8H6SDU5</accession>
<evidence type="ECO:0000256" key="1">
    <source>
        <dbReference type="SAM" id="MobiDB-lite"/>
    </source>
</evidence>
<dbReference type="SUPFAM" id="SSF55874">
    <property type="entry name" value="ATPase domain of HSP90 chaperone/DNA topoisomerase II/histidine kinase"/>
    <property type="match status" value="2"/>
</dbReference>
<dbReference type="Gene3D" id="3.30.565.10">
    <property type="entry name" value="Histidine kinase-like ATPase, C-terminal domain"/>
    <property type="match status" value="1"/>
</dbReference>
<dbReference type="InterPro" id="IPR011333">
    <property type="entry name" value="SKP1/BTB/POZ_sf"/>
</dbReference>
<dbReference type="PANTHER" id="PTHR15600:SF42">
    <property type="entry name" value="SACSIN"/>
    <property type="match status" value="1"/>
</dbReference>
<evidence type="ECO:0000313" key="4">
    <source>
        <dbReference type="Proteomes" id="UP000636479"/>
    </source>
</evidence>
<dbReference type="InterPro" id="IPR052972">
    <property type="entry name" value="Sacsin_chaperone_reg"/>
</dbReference>
<dbReference type="GeneID" id="59348591"/>
<dbReference type="InterPro" id="IPR036890">
    <property type="entry name" value="HATPase_C_sf"/>
</dbReference>
<name>A0A8H6SDU5_9AGAR</name>
<dbReference type="Pfam" id="PF00651">
    <property type="entry name" value="BTB"/>
    <property type="match status" value="1"/>
</dbReference>
<gene>
    <name evidence="3" type="ORF">MIND_00945700</name>
</gene>
<dbReference type="SUPFAM" id="SSF54695">
    <property type="entry name" value="POZ domain"/>
    <property type="match status" value="1"/>
</dbReference>
<dbReference type="InterPro" id="IPR058210">
    <property type="entry name" value="SACS/Nov_dom"/>
</dbReference>
<evidence type="ECO:0000259" key="2">
    <source>
        <dbReference type="PROSITE" id="PS50097"/>
    </source>
</evidence>
<dbReference type="NCBIfam" id="NF047352">
    <property type="entry name" value="P_loop_sacsin"/>
    <property type="match status" value="1"/>
</dbReference>
<dbReference type="OrthoDB" id="1262810at2759"/>
<dbReference type="Proteomes" id="UP000636479">
    <property type="component" value="Unassembled WGS sequence"/>
</dbReference>
<dbReference type="SMART" id="SM00225">
    <property type="entry name" value="BTB"/>
    <property type="match status" value="1"/>
</dbReference>
<organism evidence="3 4">
    <name type="scientific">Mycena indigotica</name>
    <dbReference type="NCBI Taxonomy" id="2126181"/>
    <lineage>
        <taxon>Eukaryota</taxon>
        <taxon>Fungi</taxon>
        <taxon>Dikarya</taxon>
        <taxon>Basidiomycota</taxon>
        <taxon>Agaricomycotina</taxon>
        <taxon>Agaricomycetes</taxon>
        <taxon>Agaricomycetidae</taxon>
        <taxon>Agaricales</taxon>
        <taxon>Marasmiineae</taxon>
        <taxon>Mycenaceae</taxon>
        <taxon>Mycena</taxon>
    </lineage>
</organism>
<dbReference type="PANTHER" id="PTHR15600">
    <property type="entry name" value="SACSIN"/>
    <property type="match status" value="1"/>
</dbReference>
<sequence>MSFGEYSLPTDTLAAILGQYPFSVGLFRELLQNTDDARGSKQIFVLDTRNHGTTTLVHDKLGDTQGPALLVFNDAFFSESDWDALQSIHRSSKKTDSSKIGKYGIGFRSCYHITDNPQVISGSTLAILDPHHHFTSSGGTRFEFPQKSQEIKDQLDSFDFFLSSDAHEEAFPGSIIRLPLRKPGTQSSISSKSVDAIEIRQLFDDFIREEIGISLLFLKNVTSVEVHQIDPQGIRQCLAKGTISRSESVSWSVQKERHTSFQCTTTVETPKQGRIEKTWRIVHSYFHDGESTSLLSLRLGHDPRPVLAKHKLLSEMAIAIPLSILDTEERGGRLFTYLPLPLRTGFPGHVHALFALTASRQNLNNGGEIGIVRGSEDSVLVEWNYILFESFLPRTWTALLKVLLQQDQLGDVFRAWPPAQSGVFGGDTAYWQALPAKLLECIVLAKAEVWPVFRGSKADGQILFAELGSVLLAPTDVDDATLLALTSAGLRLCKLPEYIFKLINSGGVSSARYTLLSPAVTYRQLLTRVAELRALDDPQRLTILEYLLRGNQLENIAGLPLLPLIDGTFCTPVKAGTGDTNITIMDQLESDIFGRVESQAVSLPAIPPRLRDLLRSEGPTTLNLILLSPQRVAEFLHMSPLGFDLTQRHSGNVTDALVGWLNRFWAWVGDWPMRDDLFSRVNTLCLVPADTSLESPEVGVFSTHVTDLFALQKVLQGLGIAFLHPSFSVEARKGLGFYPLVLKSIFDIHLVLDRITVGSDVTKLDADGLSILSKHVVDCMIQVGPQRPLNEEQQSTLRSLPIFPLLQPSVITPVPVTDEKPSSPSKRLSAFKLPILHRKSKSSASNIIMPLPSTSPPEFKSIPTQAKVYGIPTNSSVLLPTIDGVVYLDGAHINLAILGQLSTTNAIPLLPLDILNLAVEHFIGQKKTIRAALLDYINQNRDSLPPNLLKTIQQVPFVAVLDGTMRSPSFVVDPTKPELIAIYAQQQERIPAATPEDIMILRHLRDLNLINTALTLEMVTERIEHISLLSQSNPSHATNLSFSLLATLHSSDLDCSTLYIPFGAKWLPTDRGLVSTTECFDSNRKTELFDEVLAVLDPTVAISESLRKKLGWDQPLHFRTLRSQFEVVVIRGASTAAVKLDRLIRELSERSLTDTEMGELRTIVVGRQWVPIAPGRLASTDLAIFSTTLGLRGFHRIPASLAEQPQICNFLARMGCTDRPSAGFLVAHLRALESVSASRDITDEAIALLSVIAEDLKSVDRAQVLVPDNNGTLRPISEVFFNDVGDRAFLIDVGKRYIAHPKLSDELSKRLIMDRLGFSSVELTPGIDMGETLTTTIRNTLKQYSEAQIINEFFANACDAEANKFGVLIDDFGGSKTNKLLSAGMAPFVNCPSIVIYNNGKFTAKDFEGICRTGIGGKADKTNTIGQFGLGALSMFHFTEMAMIVSGTKVMFLDPSKNHLPIQGRASLLLPLDQVKRWYPDHLQPLDGLFDFSMKQNGQYHGTIFRLPLRRSSHILTSNAILTSPRNVTAQAVWDKIVRPFKSSAQLSLLFTSMDQIAIYTRDTRGHIQSGWTISASRDGLETVSTSPRLQTQVVRIRVPGSEIGTEEFKVVYTTRSQSDIPSQFSPLVAPLSTQITYRYMNLFSALPLPLTSTLPVHLTASFILSPDRRNIRLDEYGSESKYNRWLLSDVAPPLYMFLLEDLLRTQAHLGNAAWWPGNRSNQDAVSQIFVDAFYSSAQLGSTKRRICASVFETQQFRPNDVLLGSDEPVPISKVLGLLNAPHIVRLPSKIRERAAASMKIISPLIVKNELKDKTRLLASLFQKGEITTRDIQSVVDYLCEDRSVSLDGLGVLPLANGKLAVFGLSPNYFVWKPTQGRELFKSEYLVAPDFVADKLLDRGLNVSKFKQETMDVLIKQHFRDGSERHLSLVEEEWVRTFWAEYPSFGLPPNTKFTNYPLVRTTKPGRYVSMGHSWTINVVLLGNSDPYFLAGVLSELGLAVVIYDSKELAKPLRDQLKAHHNFTFDRLLHYFQKMESSIDTRFSKLPPAMHAEFAEYARNKVISTPESLIPIAAALPIWKKLQKDQETTLHKASSLKMLPFGISRATASHFIGVPSVEYNAALVHLKVVPMDFNQFWTNLKLPTVLSSEEQTAYKQLLTAMPSNFIYDPEAILLPDGNRRLVKAKSLYVRHALFVAAFGSDESSTHFVLDSFRDLEPRLVGMGLRSHTNLDIDTFKECARSIQAATEQPNITSRARVVFRAYAEDMPLRITTFQSKVWKEIDRIQFAPREPLRSKTMALDDTSPYVKPLPTIVAPDQVLLADNEAIAWTQRAILLVSPDERLLRANPSFGQPTPREVVEHLRVLALRIAKDFTSDVYVLSDLEATYKWLDDHQDEVEDEIIEFHDEPLFLNVDDPKSDPWVWHSADEMFFNIMDGGDLKSVKKSLLRFRDLLSVAGVEDIIQAPVPGLERSSIDTQLGILRRGFQMMREEGKLTDVVFVCDDETRKPAHRAWLAPMSEYLNDLFCGSFTEAGPGTADDPIVVEVDYSGPCVETVLDFMYTVKPPSVERLDDLLDVMDLSNYWGLEELNLLVQAKIIGNSQISPATYEDVLERATALDAKLLLDACEFFAQKNKEAILRLKGELSGKRRTAKRLPKKSMTSVVSGGSKDSDTTGKLKIKPIKASKTVAKGILKGLRKVGDSWDFMS</sequence>
<comment type="caution">
    <text evidence="3">The sequence shown here is derived from an EMBL/GenBank/DDBJ whole genome shotgun (WGS) entry which is preliminary data.</text>
</comment>
<keyword evidence="4" id="KW-1185">Reference proteome</keyword>
<dbReference type="GO" id="GO:0030544">
    <property type="term" value="F:Hsp70 protein binding"/>
    <property type="evidence" value="ECO:0007669"/>
    <property type="project" value="TreeGrafter"/>
</dbReference>
<dbReference type="RefSeq" id="XP_037217487.1">
    <property type="nucleotide sequence ID" value="XM_037366075.1"/>
</dbReference>
<feature type="region of interest" description="Disordered" evidence="1">
    <location>
        <begin position="2647"/>
        <end position="2671"/>
    </location>
</feature>
<reference evidence="3" key="1">
    <citation type="submission" date="2020-05" db="EMBL/GenBank/DDBJ databases">
        <title>Mycena genomes resolve the evolution of fungal bioluminescence.</title>
        <authorList>
            <person name="Tsai I.J."/>
        </authorList>
    </citation>
    <scope>NUCLEOTIDE SEQUENCE</scope>
    <source>
        <strain evidence="3">171206Taipei</strain>
    </source>
</reference>
<dbReference type="EMBL" id="JACAZF010000008">
    <property type="protein sequence ID" value="KAF7297128.1"/>
    <property type="molecule type" value="Genomic_DNA"/>
</dbReference>
<proteinExistence type="predicted"/>
<protein>
    <submittedName>
        <fullName evidence="3">BTB domain-containing protein</fullName>
    </submittedName>
</protein>
<feature type="domain" description="BTB" evidence="2">
    <location>
        <begin position="2493"/>
        <end position="2559"/>
    </location>
</feature>
<dbReference type="PROSITE" id="PS50097">
    <property type="entry name" value="BTB"/>
    <property type="match status" value="1"/>
</dbReference>
<dbReference type="CDD" id="cd18186">
    <property type="entry name" value="BTB_POZ_ZBTB_KLHL-like"/>
    <property type="match status" value="1"/>
</dbReference>